<reference evidence="1 2" key="1">
    <citation type="journal article" date="2019" name="Commun. Biol.">
        <title>The bagworm genome reveals a unique fibroin gene that provides high tensile strength.</title>
        <authorList>
            <person name="Kono N."/>
            <person name="Nakamura H."/>
            <person name="Ohtoshi R."/>
            <person name="Tomita M."/>
            <person name="Numata K."/>
            <person name="Arakawa K."/>
        </authorList>
    </citation>
    <scope>NUCLEOTIDE SEQUENCE [LARGE SCALE GENOMIC DNA]</scope>
</reference>
<gene>
    <name evidence="1" type="ORF">EVAR_33032_1</name>
</gene>
<accession>A0A4C1VTZ4</accession>
<keyword evidence="2" id="KW-1185">Reference proteome</keyword>
<dbReference type="AlphaFoldDB" id="A0A4C1VTZ4"/>
<dbReference type="OrthoDB" id="7533242at2759"/>
<dbReference type="EMBL" id="BGZK01000396">
    <property type="protein sequence ID" value="GBP41304.1"/>
    <property type="molecule type" value="Genomic_DNA"/>
</dbReference>
<evidence type="ECO:0000313" key="1">
    <source>
        <dbReference type="EMBL" id="GBP41304.1"/>
    </source>
</evidence>
<name>A0A4C1VTZ4_EUMVA</name>
<evidence type="ECO:0000313" key="2">
    <source>
        <dbReference type="Proteomes" id="UP000299102"/>
    </source>
</evidence>
<organism evidence="1 2">
    <name type="scientific">Eumeta variegata</name>
    <name type="common">Bagworm moth</name>
    <name type="synonym">Eumeta japonica</name>
    <dbReference type="NCBI Taxonomy" id="151549"/>
    <lineage>
        <taxon>Eukaryota</taxon>
        <taxon>Metazoa</taxon>
        <taxon>Ecdysozoa</taxon>
        <taxon>Arthropoda</taxon>
        <taxon>Hexapoda</taxon>
        <taxon>Insecta</taxon>
        <taxon>Pterygota</taxon>
        <taxon>Neoptera</taxon>
        <taxon>Endopterygota</taxon>
        <taxon>Lepidoptera</taxon>
        <taxon>Glossata</taxon>
        <taxon>Ditrysia</taxon>
        <taxon>Tineoidea</taxon>
        <taxon>Psychidae</taxon>
        <taxon>Oiketicinae</taxon>
        <taxon>Eumeta</taxon>
    </lineage>
</organism>
<proteinExistence type="predicted"/>
<dbReference type="Proteomes" id="UP000299102">
    <property type="component" value="Unassembled WGS sequence"/>
</dbReference>
<comment type="caution">
    <text evidence="1">The sequence shown here is derived from an EMBL/GenBank/DDBJ whole genome shotgun (WGS) entry which is preliminary data.</text>
</comment>
<evidence type="ECO:0008006" key="3">
    <source>
        <dbReference type="Google" id="ProtNLM"/>
    </source>
</evidence>
<protein>
    <recommendedName>
        <fullName evidence="3">Nuclease HARBI1</fullName>
    </recommendedName>
</protein>
<sequence>MQYKDLMRDTIENICLHAIVWKDVLGVESKMAVFAKAPCPAHDPSTVSKIVTACCVLHNIAVSLDLPMPDPDADIEEYELHHEPSLVNRDIEGLAVLNDIISRL</sequence>